<dbReference type="InterPro" id="IPR036249">
    <property type="entry name" value="Thioredoxin-like_sf"/>
</dbReference>
<keyword evidence="2" id="KW-0732">Signal</keyword>
<dbReference type="EMBL" id="CAJFCI010000076">
    <property type="protein sequence ID" value="CAD5109515.1"/>
    <property type="molecule type" value="Genomic_DNA"/>
</dbReference>
<sequence>MRRLLITALATLMLGATQAEEPFRARPDDLAAEARQAAAEGRALVVAFELRDCHFCEAMRRDIYQRPEVQAYYQRHYRTLVVELDADTPLVTPDGRSLAPAFWARGLGVQGTPAFVFFDGEGQLLTRYSGAVQQPEDFIRLGEYVRSAAYEEQPFRLGETPAGDHRPNAVSGHSH</sequence>
<reference evidence="4 5" key="1">
    <citation type="submission" date="2020-08" db="EMBL/GenBank/DDBJ databases">
        <authorList>
            <person name="Criscuolo A."/>
        </authorList>
    </citation>
    <scope>NUCLEOTIDE SEQUENCE [LARGE SCALE GENOMIC DNA]</scope>
    <source>
        <strain evidence="4">CIP111764</strain>
    </source>
</reference>
<evidence type="ECO:0000259" key="3">
    <source>
        <dbReference type="PROSITE" id="PS51352"/>
    </source>
</evidence>
<dbReference type="InterPro" id="IPR013766">
    <property type="entry name" value="Thioredoxin_domain"/>
</dbReference>
<gene>
    <name evidence="4" type="ORF">PSEWESI4_03820</name>
</gene>
<proteinExistence type="predicted"/>
<feature type="chain" id="PRO_5030632798" description="Thioredoxin domain-containing protein" evidence="2">
    <location>
        <begin position="20"/>
        <end position="175"/>
    </location>
</feature>
<protein>
    <recommendedName>
        <fullName evidence="3">Thioredoxin domain-containing protein</fullName>
    </recommendedName>
</protein>
<dbReference type="AlphaFoldDB" id="A0A7U7ER24"/>
<feature type="signal peptide" evidence="2">
    <location>
        <begin position="1"/>
        <end position="19"/>
    </location>
</feature>
<dbReference type="SUPFAM" id="SSF52833">
    <property type="entry name" value="Thioredoxin-like"/>
    <property type="match status" value="1"/>
</dbReference>
<dbReference type="InterPro" id="IPR012336">
    <property type="entry name" value="Thioredoxin-like_fold"/>
</dbReference>
<evidence type="ECO:0000256" key="2">
    <source>
        <dbReference type="SAM" id="SignalP"/>
    </source>
</evidence>
<dbReference type="RefSeq" id="WP_187672831.1">
    <property type="nucleotide sequence ID" value="NZ_CAJFCI010000076.1"/>
</dbReference>
<dbReference type="Pfam" id="PF13098">
    <property type="entry name" value="Thioredoxin_2"/>
    <property type="match status" value="1"/>
</dbReference>
<evidence type="ECO:0000313" key="5">
    <source>
        <dbReference type="Proteomes" id="UP000583387"/>
    </source>
</evidence>
<evidence type="ECO:0000256" key="1">
    <source>
        <dbReference type="SAM" id="MobiDB-lite"/>
    </source>
</evidence>
<evidence type="ECO:0000313" key="4">
    <source>
        <dbReference type="EMBL" id="CAD5109515.1"/>
    </source>
</evidence>
<dbReference type="PROSITE" id="PS51352">
    <property type="entry name" value="THIOREDOXIN_2"/>
    <property type="match status" value="1"/>
</dbReference>
<dbReference type="Proteomes" id="UP000583387">
    <property type="component" value="Unassembled WGS sequence"/>
</dbReference>
<comment type="caution">
    <text evidence="4">The sequence shown here is derived from an EMBL/GenBank/DDBJ whole genome shotgun (WGS) entry which is preliminary data.</text>
</comment>
<keyword evidence="5" id="KW-1185">Reference proteome</keyword>
<name>A0A7U7ER24_9GAMM</name>
<dbReference type="Gene3D" id="3.40.30.10">
    <property type="entry name" value="Glutaredoxin"/>
    <property type="match status" value="1"/>
</dbReference>
<feature type="domain" description="Thioredoxin" evidence="3">
    <location>
        <begin position="3"/>
        <end position="147"/>
    </location>
</feature>
<feature type="region of interest" description="Disordered" evidence="1">
    <location>
        <begin position="155"/>
        <end position="175"/>
    </location>
</feature>
<accession>A0A7U7ER24</accession>
<organism evidence="4 5">
    <name type="scientific">Zestomonas carbonaria</name>
    <dbReference type="NCBI Taxonomy" id="2762745"/>
    <lineage>
        <taxon>Bacteria</taxon>
        <taxon>Pseudomonadati</taxon>
        <taxon>Pseudomonadota</taxon>
        <taxon>Gammaproteobacteria</taxon>
        <taxon>Pseudomonadales</taxon>
        <taxon>Pseudomonadaceae</taxon>
        <taxon>Zestomonas</taxon>
    </lineage>
</organism>